<comment type="similarity">
    <text evidence="2">Belongs to the TMCO4 family.</text>
</comment>
<feature type="coiled-coil region" evidence="6">
    <location>
        <begin position="790"/>
        <end position="817"/>
    </location>
</feature>
<dbReference type="GO" id="GO:0035652">
    <property type="term" value="P:clathrin-coated vesicle cargo loading"/>
    <property type="evidence" value="ECO:0007669"/>
    <property type="project" value="EnsemblFungi"/>
</dbReference>
<feature type="compositionally biased region" description="Acidic residues" evidence="7">
    <location>
        <begin position="223"/>
        <end position="233"/>
    </location>
</feature>
<dbReference type="PANTHER" id="PTHR17920:SF3">
    <property type="entry name" value="TRANSMEMBRANE AND COILED-COIL DOMAIN-CONTAINING PROTEIN 4"/>
    <property type="match status" value="1"/>
</dbReference>
<protein>
    <submittedName>
        <fullName evidence="9">DUF726-domain-containing protein</fullName>
    </submittedName>
</protein>
<dbReference type="SUPFAM" id="SSF53474">
    <property type="entry name" value="alpha/beta-Hydrolases"/>
    <property type="match status" value="1"/>
</dbReference>
<keyword evidence="3 8" id="KW-0812">Transmembrane</keyword>
<dbReference type="OrthoDB" id="277931at2759"/>
<reference evidence="9 10" key="1">
    <citation type="submission" date="2016-05" db="EMBL/GenBank/DDBJ databases">
        <title>Comparative genomics of biotechnologically important yeasts.</title>
        <authorList>
            <consortium name="DOE Joint Genome Institute"/>
            <person name="Riley R."/>
            <person name="Haridas S."/>
            <person name="Wolfe K.H."/>
            <person name="Lopes M.R."/>
            <person name="Hittinger C.T."/>
            <person name="Goker M."/>
            <person name="Salamov A."/>
            <person name="Wisecaver J."/>
            <person name="Long T.M."/>
            <person name="Aerts A.L."/>
            <person name="Barry K."/>
            <person name="Choi C."/>
            <person name="Clum A."/>
            <person name="Coughlan A.Y."/>
            <person name="Deshpande S."/>
            <person name="Douglass A.P."/>
            <person name="Hanson S.J."/>
            <person name="Klenk H.-P."/>
            <person name="LaButti K."/>
            <person name="Lapidus A."/>
            <person name="Lindquist E."/>
            <person name="Lipzen A."/>
            <person name="Meier-kolthoff J.P."/>
            <person name="Ohm R.A."/>
            <person name="Otillar R.P."/>
            <person name="Pangilinan J."/>
            <person name="Peng Y."/>
            <person name="Rokas A."/>
            <person name="Rosa C.A."/>
            <person name="Scheuner C."/>
            <person name="Sibirny A.A."/>
            <person name="Slot J.C."/>
            <person name="Stielow J.B."/>
            <person name="Sun H."/>
            <person name="Kurtzman C.P."/>
            <person name="Blackwell M."/>
            <person name="Grigoriev I.V."/>
            <person name="Jeffries T.W."/>
        </authorList>
    </citation>
    <scope>NUCLEOTIDE SEQUENCE [LARGE SCALE GENOMIC DNA]</scope>
    <source>
        <strain evidence="9 10">NRRL YB-4993</strain>
    </source>
</reference>
<comment type="subcellular location">
    <subcellularLocation>
        <location evidence="1">Membrane</location>
        <topology evidence="1">Multi-pass membrane protein</topology>
    </subcellularLocation>
</comment>
<accession>A0A1A0GZ91</accession>
<evidence type="ECO:0000256" key="1">
    <source>
        <dbReference type="ARBA" id="ARBA00004141"/>
    </source>
</evidence>
<feature type="compositionally biased region" description="Polar residues" evidence="7">
    <location>
        <begin position="92"/>
        <end position="107"/>
    </location>
</feature>
<evidence type="ECO:0000256" key="5">
    <source>
        <dbReference type="ARBA" id="ARBA00023136"/>
    </source>
</evidence>
<keyword evidence="4 8" id="KW-1133">Transmembrane helix</keyword>
<feature type="compositionally biased region" description="Basic and acidic residues" evidence="7">
    <location>
        <begin position="13"/>
        <end position="27"/>
    </location>
</feature>
<gene>
    <name evidence="9" type="ORF">METBIDRAFT_75700</name>
</gene>
<evidence type="ECO:0000256" key="8">
    <source>
        <dbReference type="SAM" id="Phobius"/>
    </source>
</evidence>
<name>A0A1A0GZ91_9ASCO</name>
<dbReference type="RefSeq" id="XP_018709307.1">
    <property type="nucleotide sequence ID" value="XM_018858432.1"/>
</dbReference>
<dbReference type="GO" id="GO:0035650">
    <property type="term" value="F:AP-1 adaptor complex binding"/>
    <property type="evidence" value="ECO:0007669"/>
    <property type="project" value="EnsemblFungi"/>
</dbReference>
<dbReference type="EMBL" id="LXTC01000010">
    <property type="protein sequence ID" value="OBA17010.1"/>
    <property type="molecule type" value="Genomic_DNA"/>
</dbReference>
<dbReference type="Proteomes" id="UP000092555">
    <property type="component" value="Unassembled WGS sequence"/>
</dbReference>
<dbReference type="GeneID" id="30031408"/>
<keyword evidence="5 8" id="KW-0472">Membrane</keyword>
<proteinExistence type="inferred from homology"/>
<dbReference type="Pfam" id="PF05277">
    <property type="entry name" value="DUF726"/>
    <property type="match status" value="1"/>
</dbReference>
<organism evidence="9 10">
    <name type="scientific">Metschnikowia bicuspidata var. bicuspidata NRRL YB-4993</name>
    <dbReference type="NCBI Taxonomy" id="869754"/>
    <lineage>
        <taxon>Eukaryota</taxon>
        <taxon>Fungi</taxon>
        <taxon>Dikarya</taxon>
        <taxon>Ascomycota</taxon>
        <taxon>Saccharomycotina</taxon>
        <taxon>Pichiomycetes</taxon>
        <taxon>Metschnikowiaceae</taxon>
        <taxon>Metschnikowia</taxon>
    </lineage>
</organism>
<dbReference type="AlphaFoldDB" id="A0A1A0GZ91"/>
<dbReference type="GO" id="GO:0016020">
    <property type="term" value="C:membrane"/>
    <property type="evidence" value="ECO:0007669"/>
    <property type="project" value="UniProtKB-SubCell"/>
</dbReference>
<feature type="region of interest" description="Disordered" evidence="7">
    <location>
        <begin position="1"/>
        <end position="79"/>
    </location>
</feature>
<evidence type="ECO:0000256" key="2">
    <source>
        <dbReference type="ARBA" id="ARBA00009824"/>
    </source>
</evidence>
<comment type="caution">
    <text evidence="9">The sequence shown here is derived from an EMBL/GenBank/DDBJ whole genome shotgun (WGS) entry which is preliminary data.</text>
</comment>
<feature type="transmembrane region" description="Helical" evidence="8">
    <location>
        <begin position="482"/>
        <end position="502"/>
    </location>
</feature>
<sequence length="928" mass="103296">MSQPPELLGENYGIDHAKTVSRSDYRAYPKTGIGRLPLLPSLGTARDDSGPTGGRDILLVSEESDPENGSGTDEGQGYVEFDLGSKFNSSAEGWKQMNVSSRSSAVADTNHEEMSATEASPQPKSALDPVKEDDFFSSESAAWNQMKKVTADNYYDEMGNLEFSRDHSFGLFEGNSRKEYTKIDTEEQLIKYASLDTKTDFLFRSHSSSRLHASASEASKAEDSEEEFDDESENVNSDETLAGTRGMLRDSQKFAYVGIIKLITVEMATDLALLNQKTTNKVAKKLNLGQKNFANWTMYIMSKLFDHLEVSQAEQQMISNLSMHGVETSDLMKSLLLLDLKNPKLEKEVQGFDLRWVLACDLFLLLLSDGYYDSRSRTLLFRFSSNLNLSGLEVRQFERRLIESLEMDTSHKTIENRDDKLRDRLFIEKHIQKNHKKKLAYIGLATLGGSLAIGLSAGLLAPVIGAGLAAGLTTVGITGTSGFLAGVGGSVAITTGGVAIGAKVGNKAGARRMGDVNTFEMKPLHNNKRSNLIISVSGWMNGEMDDVRLPFSTVDPVMGDMFSLLWEPEMLRSMGQTIGILASEALSTSIQQILGATILTALMSAIQLPMLLSKLSYLLDNPWNVSLDRAWKAGKILADTLISGNMGVRPITLVGFSLGSRLIYSCLIELANRGGFGLIDNVILLGNPATVKYDQITLARSVVSGRFINGYTRNDWILGYLFRATGGGLLTVSGISPIKNIPGVENFDCSLFVEGHMSYRKAIPKILKALDWEVLSDEFAEIEEPDIEQRERQRKLLDEFDEARAKMEREAKEEKTKQKSWKNWFKPKQKNWWELYDESEQTEAEKTNDQFEEYDELAQNVFDVNALVKEVQDIERIGQEATGETLQELRNNTTEQDLHYRVNEDIEEDAENSAVFKNLGTKLGSLRR</sequence>
<feature type="region of interest" description="Disordered" evidence="7">
    <location>
        <begin position="213"/>
        <end position="242"/>
    </location>
</feature>
<keyword evidence="6" id="KW-0175">Coiled coil</keyword>
<feature type="region of interest" description="Disordered" evidence="7">
    <location>
        <begin position="92"/>
        <end position="130"/>
    </location>
</feature>
<evidence type="ECO:0000256" key="6">
    <source>
        <dbReference type="SAM" id="Coils"/>
    </source>
</evidence>
<dbReference type="PANTHER" id="PTHR17920">
    <property type="entry name" value="TRANSMEMBRANE AND COILED-COIL DOMAIN-CONTAINING PROTEIN 4 TMCO4"/>
    <property type="match status" value="1"/>
</dbReference>
<dbReference type="STRING" id="869754.A0A1A0GZ91"/>
<evidence type="ECO:0000256" key="7">
    <source>
        <dbReference type="SAM" id="MobiDB-lite"/>
    </source>
</evidence>
<keyword evidence="10" id="KW-1185">Reference proteome</keyword>
<evidence type="ECO:0000313" key="9">
    <source>
        <dbReference type="EMBL" id="OBA17010.1"/>
    </source>
</evidence>
<dbReference type="InterPro" id="IPR029058">
    <property type="entry name" value="AB_hydrolase_fold"/>
</dbReference>
<evidence type="ECO:0000256" key="4">
    <source>
        <dbReference type="ARBA" id="ARBA00022989"/>
    </source>
</evidence>
<feature type="transmembrane region" description="Helical" evidence="8">
    <location>
        <begin position="439"/>
        <end position="470"/>
    </location>
</feature>
<evidence type="ECO:0000313" key="10">
    <source>
        <dbReference type="Proteomes" id="UP000092555"/>
    </source>
</evidence>
<dbReference type="InterPro" id="IPR007941">
    <property type="entry name" value="DUF726"/>
</dbReference>
<evidence type="ECO:0000256" key="3">
    <source>
        <dbReference type="ARBA" id="ARBA00022692"/>
    </source>
</evidence>